<reference evidence="1 2" key="1">
    <citation type="submission" date="2019-03" db="EMBL/GenBank/DDBJ databases">
        <title>Draft genome sequences of novel Actinobacteria.</title>
        <authorList>
            <person name="Sahin N."/>
            <person name="Ay H."/>
            <person name="Saygin H."/>
        </authorList>
    </citation>
    <scope>NUCLEOTIDE SEQUENCE [LARGE SCALE GENOMIC DNA]</scope>
    <source>
        <strain evidence="1 2">7K502</strain>
    </source>
</reference>
<proteinExistence type="predicted"/>
<dbReference type="OrthoDB" id="3699977at2"/>
<protein>
    <submittedName>
        <fullName evidence="1">Uncharacterized protein</fullName>
    </submittedName>
</protein>
<evidence type="ECO:0000313" key="2">
    <source>
        <dbReference type="Proteomes" id="UP000294947"/>
    </source>
</evidence>
<dbReference type="Proteomes" id="UP000294947">
    <property type="component" value="Unassembled WGS sequence"/>
</dbReference>
<dbReference type="EMBL" id="SMKW01000004">
    <property type="protein sequence ID" value="TDD55162.1"/>
    <property type="molecule type" value="Genomic_DNA"/>
</dbReference>
<comment type="caution">
    <text evidence="1">The sequence shown here is derived from an EMBL/GenBank/DDBJ whole genome shotgun (WGS) entry which is preliminary data.</text>
</comment>
<dbReference type="AlphaFoldDB" id="A0A4R4ZFC6"/>
<name>A0A4R4ZFC6_9PSEU</name>
<accession>A0A4R4ZFC6</accession>
<keyword evidence="2" id="KW-1185">Reference proteome</keyword>
<gene>
    <name evidence="1" type="ORF">E1288_04930</name>
</gene>
<sequence>MTTDRPDPETALVRSLRERGFAVEAGGPGNYRVTAHGGTPLPFRPRLSLPGHLLTRYLDELDRTPGATAGLSALSLTEIHLEEALTTAGVDGRNRTTAVGVRRARGVVEWFWHREAAPGDEVPATDPEWRADRPR</sequence>
<organism evidence="1 2">
    <name type="scientific">Saccharopolyspora elongata</name>
    <dbReference type="NCBI Taxonomy" id="2530387"/>
    <lineage>
        <taxon>Bacteria</taxon>
        <taxon>Bacillati</taxon>
        <taxon>Actinomycetota</taxon>
        <taxon>Actinomycetes</taxon>
        <taxon>Pseudonocardiales</taxon>
        <taxon>Pseudonocardiaceae</taxon>
        <taxon>Saccharopolyspora</taxon>
    </lineage>
</organism>
<dbReference type="RefSeq" id="WP_132481440.1">
    <property type="nucleotide sequence ID" value="NZ_SMKW01000004.1"/>
</dbReference>
<evidence type="ECO:0000313" key="1">
    <source>
        <dbReference type="EMBL" id="TDD55162.1"/>
    </source>
</evidence>